<keyword evidence="2" id="KW-1185">Reference proteome</keyword>
<dbReference type="PANTHER" id="PTHR37979">
    <property type="entry name" value="PROTEIN HER-1"/>
    <property type="match status" value="1"/>
</dbReference>
<dbReference type="InterPro" id="IPR015313">
    <property type="entry name" value="Her-1"/>
</dbReference>
<accession>A0A4U8ULR6</accession>
<dbReference type="AlphaFoldDB" id="A0A4U8ULR6"/>
<dbReference type="Proteomes" id="UP000298663">
    <property type="component" value="Unassembled WGS sequence"/>
</dbReference>
<dbReference type="InterPro" id="IPR036341">
    <property type="entry name" value="Her-1_sf"/>
</dbReference>
<evidence type="ECO:0000313" key="1">
    <source>
        <dbReference type="EMBL" id="TMS33842.1"/>
    </source>
</evidence>
<dbReference type="Gene3D" id="1.10.150.370">
    <property type="entry name" value="Caenorhabditis elegans Her-1, C-terminal domain"/>
    <property type="match status" value="1"/>
</dbReference>
<evidence type="ECO:0000313" key="2">
    <source>
        <dbReference type="Proteomes" id="UP000298663"/>
    </source>
</evidence>
<dbReference type="InterPro" id="IPR043108">
    <property type="entry name" value="Her-1_C"/>
</dbReference>
<name>A0A4U8ULR6_STECR</name>
<reference evidence="1 2" key="2">
    <citation type="journal article" date="2019" name="G3 (Bethesda)">
        <title>Hybrid Assembly of the Genome of the Entomopathogenic Nematode Steinernema carpocapsae Identifies the X-Chromosome.</title>
        <authorList>
            <person name="Serra L."/>
            <person name="Macchietto M."/>
            <person name="Macias-Munoz A."/>
            <person name="McGill C.J."/>
            <person name="Rodriguez I.M."/>
            <person name="Rodriguez B."/>
            <person name="Murad R."/>
            <person name="Mortazavi A."/>
        </authorList>
    </citation>
    <scope>NUCLEOTIDE SEQUENCE [LARGE SCALE GENOMIC DNA]</scope>
    <source>
        <strain evidence="1 2">ALL</strain>
    </source>
</reference>
<sequence length="110" mass="12783">MIYGVEEYQNLSINDFQCCSIFEENDNDPTNVCTQRCLRALQSPSLPNERKIRQIHGCRLNMGNLPKCFDKCVSWLHSSDFRMMQQFNFSANCDWSDRLIPGKLYIGPPV</sequence>
<dbReference type="PANTHER" id="PTHR37979:SF1">
    <property type="entry name" value="PROTEIN HER-1"/>
    <property type="match status" value="1"/>
</dbReference>
<dbReference type="SUPFAM" id="SSF110014">
    <property type="entry name" value="Her-1"/>
    <property type="match status" value="1"/>
</dbReference>
<reference evidence="1 2" key="1">
    <citation type="journal article" date="2015" name="Genome Biol.">
        <title>Comparative genomics of Steinernema reveals deeply conserved gene regulatory networks.</title>
        <authorList>
            <person name="Dillman A.R."/>
            <person name="Macchietto M."/>
            <person name="Porter C.F."/>
            <person name="Rogers A."/>
            <person name="Williams B."/>
            <person name="Antoshechkin I."/>
            <person name="Lee M.M."/>
            <person name="Goodwin Z."/>
            <person name="Lu X."/>
            <person name="Lewis E.E."/>
            <person name="Goodrich-Blair H."/>
            <person name="Stock S.P."/>
            <person name="Adams B.J."/>
            <person name="Sternberg P.W."/>
            <person name="Mortazavi A."/>
        </authorList>
    </citation>
    <scope>NUCLEOTIDE SEQUENCE [LARGE SCALE GENOMIC DNA]</scope>
    <source>
        <strain evidence="1 2">ALL</strain>
    </source>
</reference>
<protein>
    <submittedName>
        <fullName evidence="1">Uncharacterized protein</fullName>
    </submittedName>
</protein>
<organism evidence="1 2">
    <name type="scientific">Steinernema carpocapsae</name>
    <name type="common">Entomopathogenic nematode</name>
    <dbReference type="NCBI Taxonomy" id="34508"/>
    <lineage>
        <taxon>Eukaryota</taxon>
        <taxon>Metazoa</taxon>
        <taxon>Ecdysozoa</taxon>
        <taxon>Nematoda</taxon>
        <taxon>Chromadorea</taxon>
        <taxon>Rhabditida</taxon>
        <taxon>Tylenchina</taxon>
        <taxon>Panagrolaimomorpha</taxon>
        <taxon>Strongyloidoidea</taxon>
        <taxon>Steinernematidae</taxon>
        <taxon>Steinernema</taxon>
    </lineage>
</organism>
<comment type="caution">
    <text evidence="1">The sequence shown here is derived from an EMBL/GenBank/DDBJ whole genome shotgun (WGS) entry which is preliminary data.</text>
</comment>
<gene>
    <name evidence="1" type="ORF">L596_001533</name>
</gene>
<proteinExistence type="predicted"/>
<dbReference type="Pfam" id="PF09232">
    <property type="entry name" value="Caenor_Her-1"/>
    <property type="match status" value="1"/>
</dbReference>
<dbReference type="EMBL" id="AZBU02000001">
    <property type="protein sequence ID" value="TMS33842.1"/>
    <property type="molecule type" value="Genomic_DNA"/>
</dbReference>
<dbReference type="OrthoDB" id="5772135at2759"/>